<proteinExistence type="predicted"/>
<organism evidence="2 3">
    <name type="scientific">Leisingera caerulea</name>
    <name type="common">Phaeobacter caeruleus</name>
    <dbReference type="NCBI Taxonomy" id="506591"/>
    <lineage>
        <taxon>Bacteria</taxon>
        <taxon>Pseudomonadati</taxon>
        <taxon>Pseudomonadota</taxon>
        <taxon>Alphaproteobacteria</taxon>
        <taxon>Rhodobacterales</taxon>
        <taxon>Roseobacteraceae</taxon>
        <taxon>Leisingera</taxon>
    </lineage>
</organism>
<dbReference type="NCBIfam" id="TIGR02096">
    <property type="entry name" value="ketosteroid isomerase-related protein"/>
    <property type="match status" value="1"/>
</dbReference>
<dbReference type="InterPro" id="IPR011721">
    <property type="entry name" value="CHP02096"/>
</dbReference>
<dbReference type="Proteomes" id="UP001058713">
    <property type="component" value="Chromosome"/>
</dbReference>
<evidence type="ECO:0000313" key="3">
    <source>
        <dbReference type="Proteomes" id="UP001058713"/>
    </source>
</evidence>
<reference evidence="2" key="1">
    <citation type="submission" date="2021-08" db="EMBL/GenBank/DDBJ databases">
        <authorList>
            <person name="Nwanade C."/>
            <person name="Wang M."/>
            <person name="Masoudi A."/>
            <person name="Yu Z."/>
            <person name="Liu J."/>
        </authorList>
    </citation>
    <scope>NUCLEOTIDE SEQUENCE</scope>
    <source>
        <strain evidence="2">S122</strain>
    </source>
</reference>
<dbReference type="SUPFAM" id="SSF54427">
    <property type="entry name" value="NTF2-like"/>
    <property type="match status" value="1"/>
</dbReference>
<name>A0A9Q9LWC2_LEICA</name>
<dbReference type="AlphaFoldDB" id="A0A9Q9LWC2"/>
<sequence>MTDTIARYFAAFNAGDTDAMLDCLDEQIAHHVNEGQIRVGKEKFAEFCAHMSHCYKEELTDMVTFASEDGTRAAAEFIVNGTYLATDEGLPEAKGQTYRLPGGSFFELKDGKISRVTTYYNLADWIAQVSAG</sequence>
<gene>
    <name evidence="2" type="ORF">K3721_16075</name>
</gene>
<feature type="domain" description="SnoaL-like" evidence="1">
    <location>
        <begin position="6"/>
        <end position="115"/>
    </location>
</feature>
<dbReference type="RefSeq" id="WP_259957528.1">
    <property type="nucleotide sequence ID" value="NZ_CP081064.1"/>
</dbReference>
<protein>
    <submittedName>
        <fullName evidence="2">Nuclear transport factor 2 family protein</fullName>
    </submittedName>
</protein>
<accession>A0A9Q9LWC2</accession>
<dbReference type="Gene3D" id="3.10.450.50">
    <property type="match status" value="1"/>
</dbReference>
<dbReference type="EMBL" id="CP081070">
    <property type="protein sequence ID" value="UWQ53480.1"/>
    <property type="molecule type" value="Genomic_DNA"/>
</dbReference>
<dbReference type="InterPro" id="IPR037401">
    <property type="entry name" value="SnoaL-like"/>
</dbReference>
<evidence type="ECO:0000259" key="1">
    <source>
        <dbReference type="Pfam" id="PF12680"/>
    </source>
</evidence>
<dbReference type="KEGG" id="lcae:K3721_16075"/>
<evidence type="ECO:0000313" key="2">
    <source>
        <dbReference type="EMBL" id="UWQ53480.1"/>
    </source>
</evidence>
<dbReference type="Pfam" id="PF12680">
    <property type="entry name" value="SnoaL_2"/>
    <property type="match status" value="1"/>
</dbReference>
<dbReference type="InterPro" id="IPR032710">
    <property type="entry name" value="NTF2-like_dom_sf"/>
</dbReference>